<evidence type="ECO:0000313" key="5">
    <source>
        <dbReference type="EMBL" id="KAK7404895.1"/>
    </source>
</evidence>
<feature type="chain" id="PRO_5042668214" description="Dirigent protein" evidence="4">
    <location>
        <begin position="30"/>
        <end position="184"/>
    </location>
</feature>
<dbReference type="GO" id="GO:0048046">
    <property type="term" value="C:apoplast"/>
    <property type="evidence" value="ECO:0007669"/>
    <property type="project" value="UniProtKB-SubCell"/>
</dbReference>
<comment type="similarity">
    <text evidence="1 4">Belongs to the plant dirigent protein family.</text>
</comment>
<organism evidence="5 6">
    <name type="scientific">Psophocarpus tetragonolobus</name>
    <name type="common">Winged bean</name>
    <name type="synonym">Dolichos tetragonolobus</name>
    <dbReference type="NCBI Taxonomy" id="3891"/>
    <lineage>
        <taxon>Eukaryota</taxon>
        <taxon>Viridiplantae</taxon>
        <taxon>Streptophyta</taxon>
        <taxon>Embryophyta</taxon>
        <taxon>Tracheophyta</taxon>
        <taxon>Spermatophyta</taxon>
        <taxon>Magnoliopsida</taxon>
        <taxon>eudicotyledons</taxon>
        <taxon>Gunneridae</taxon>
        <taxon>Pentapetalae</taxon>
        <taxon>rosids</taxon>
        <taxon>fabids</taxon>
        <taxon>Fabales</taxon>
        <taxon>Fabaceae</taxon>
        <taxon>Papilionoideae</taxon>
        <taxon>50 kb inversion clade</taxon>
        <taxon>NPAAA clade</taxon>
        <taxon>indigoferoid/millettioid clade</taxon>
        <taxon>Phaseoleae</taxon>
        <taxon>Psophocarpus</taxon>
    </lineage>
</organism>
<comment type="function">
    <text evidence="4">Dirigent proteins impart stereoselectivity on the phenoxy radical-coupling reaction, yielding optically active lignans from two molecules of coniferyl alcohol in the biosynthesis of lignans, flavonolignans, and alkaloids and thus plays a central role in plant secondary metabolism.</text>
</comment>
<keyword evidence="3 4" id="KW-0964">Secreted</keyword>
<gene>
    <name evidence="5" type="ORF">VNO78_05938</name>
</gene>
<dbReference type="PANTHER" id="PTHR21495">
    <property type="entry name" value="NUCLEOPORIN-RELATED"/>
    <property type="match status" value="1"/>
</dbReference>
<protein>
    <recommendedName>
        <fullName evidence="4">Dirigent protein</fullName>
    </recommendedName>
</protein>
<comment type="subunit">
    <text evidence="2 4">Homodimer.</text>
</comment>
<evidence type="ECO:0000256" key="2">
    <source>
        <dbReference type="ARBA" id="ARBA00011738"/>
    </source>
</evidence>
<dbReference type="Proteomes" id="UP001386955">
    <property type="component" value="Unassembled WGS sequence"/>
</dbReference>
<name>A0AAN9SSH6_PSOTE</name>
<feature type="signal peptide" evidence="4">
    <location>
        <begin position="1"/>
        <end position="29"/>
    </location>
</feature>
<comment type="subcellular location">
    <subcellularLocation>
        <location evidence="4">Secreted</location>
        <location evidence="4">Extracellular space</location>
        <location evidence="4">Apoplast</location>
    </subcellularLocation>
</comment>
<reference evidence="5 6" key="1">
    <citation type="submission" date="2024-01" db="EMBL/GenBank/DDBJ databases">
        <title>The genomes of 5 underutilized Papilionoideae crops provide insights into root nodulation and disease resistanc.</title>
        <authorList>
            <person name="Jiang F."/>
        </authorList>
    </citation>
    <scope>NUCLEOTIDE SEQUENCE [LARGE SCALE GENOMIC DNA]</scope>
    <source>
        <strain evidence="5">DUOXIRENSHENG_FW03</strain>
        <tissue evidence="5">Leaves</tissue>
    </source>
</reference>
<proteinExistence type="inferred from homology"/>
<evidence type="ECO:0000256" key="4">
    <source>
        <dbReference type="RuleBase" id="RU363099"/>
    </source>
</evidence>
<dbReference type="InterPro" id="IPR044859">
    <property type="entry name" value="Allene_oxi_cyc_Dirigent"/>
</dbReference>
<keyword evidence="6" id="KW-1185">Reference proteome</keyword>
<accession>A0AAN9SSH6</accession>
<sequence length="184" mass="20003">MAPSFSTPMKLLSLSMLLISIIMVYEGNGELPPSVPSGATNLVFYLYDKATGNNATVAAVTGIKGKDWSYHTFGSVFVVDDPIMVGPSELSDPVGRAQGMLVVADHDGDNVNVVLSIVFDHLQYKGSTLQLQGIARQHENIREVSVVSGTGKFRFARGYALFQTEHYDPLTSHSIIQLRITVQT</sequence>
<dbReference type="GO" id="GO:0009699">
    <property type="term" value="P:phenylpropanoid biosynthetic process"/>
    <property type="evidence" value="ECO:0007669"/>
    <property type="project" value="UniProtKB-ARBA"/>
</dbReference>
<evidence type="ECO:0000313" key="6">
    <source>
        <dbReference type="Proteomes" id="UP001386955"/>
    </source>
</evidence>
<dbReference type="AlphaFoldDB" id="A0AAN9SSH6"/>
<keyword evidence="4" id="KW-0732">Signal</keyword>
<dbReference type="EMBL" id="JAYMYS010000002">
    <property type="protein sequence ID" value="KAK7404895.1"/>
    <property type="molecule type" value="Genomic_DNA"/>
</dbReference>
<dbReference type="Pfam" id="PF03018">
    <property type="entry name" value="Dirigent"/>
    <property type="match status" value="1"/>
</dbReference>
<keyword evidence="4" id="KW-0052">Apoplast</keyword>
<evidence type="ECO:0000256" key="3">
    <source>
        <dbReference type="ARBA" id="ARBA00022525"/>
    </source>
</evidence>
<dbReference type="Gene3D" id="2.40.480.10">
    <property type="entry name" value="Allene oxide cyclase-like"/>
    <property type="match status" value="1"/>
</dbReference>
<dbReference type="InterPro" id="IPR004265">
    <property type="entry name" value="Dirigent"/>
</dbReference>
<evidence type="ECO:0000256" key="1">
    <source>
        <dbReference type="ARBA" id="ARBA00010746"/>
    </source>
</evidence>
<comment type="caution">
    <text evidence="5">The sequence shown here is derived from an EMBL/GenBank/DDBJ whole genome shotgun (WGS) entry which is preliminary data.</text>
</comment>